<protein>
    <recommendedName>
        <fullName evidence="3">Pentatricopeptide repeat-containing protein</fullName>
    </recommendedName>
</protein>
<sequence>MGVLVRAAMRTPWPEALVSLLQHSHKLGYVFGSKLYTEALRLCLSLGEKDTAINIISDMEEMGVAAPEDLLTDVLEETQLQQLTDSVEVG</sequence>
<dbReference type="Proteomes" id="UP000822688">
    <property type="component" value="Chromosome V"/>
</dbReference>
<comment type="caution">
    <text evidence="1">The sequence shown here is derived from an EMBL/GenBank/DDBJ whole genome shotgun (WGS) entry which is preliminary data.</text>
</comment>
<proteinExistence type="predicted"/>
<reference evidence="1" key="1">
    <citation type="submission" date="2020-06" db="EMBL/GenBank/DDBJ databases">
        <title>WGS assembly of Ceratodon purpureus strain R40.</title>
        <authorList>
            <person name="Carey S.B."/>
            <person name="Jenkins J."/>
            <person name="Shu S."/>
            <person name="Lovell J.T."/>
            <person name="Sreedasyam A."/>
            <person name="Maumus F."/>
            <person name="Tiley G.P."/>
            <person name="Fernandez-Pozo N."/>
            <person name="Barry K."/>
            <person name="Chen C."/>
            <person name="Wang M."/>
            <person name="Lipzen A."/>
            <person name="Daum C."/>
            <person name="Saski C.A."/>
            <person name="Payton A.C."/>
            <person name="Mcbreen J.C."/>
            <person name="Conrad R.E."/>
            <person name="Kollar L.M."/>
            <person name="Olsson S."/>
            <person name="Huttunen S."/>
            <person name="Landis J.B."/>
            <person name="Wickett N.J."/>
            <person name="Johnson M.G."/>
            <person name="Rensing S.A."/>
            <person name="Grimwood J."/>
            <person name="Schmutz J."/>
            <person name="Mcdaniel S.F."/>
        </authorList>
    </citation>
    <scope>NUCLEOTIDE SEQUENCE</scope>
    <source>
        <strain evidence="1">R40</strain>
    </source>
</reference>
<organism evidence="1 2">
    <name type="scientific">Ceratodon purpureus</name>
    <name type="common">Fire moss</name>
    <name type="synonym">Dicranum purpureum</name>
    <dbReference type="NCBI Taxonomy" id="3225"/>
    <lineage>
        <taxon>Eukaryota</taxon>
        <taxon>Viridiplantae</taxon>
        <taxon>Streptophyta</taxon>
        <taxon>Embryophyta</taxon>
        <taxon>Bryophyta</taxon>
        <taxon>Bryophytina</taxon>
        <taxon>Bryopsida</taxon>
        <taxon>Dicranidae</taxon>
        <taxon>Pseudoditrichales</taxon>
        <taxon>Ditrichaceae</taxon>
        <taxon>Ceratodon</taxon>
    </lineage>
</organism>
<accession>A0A8T0HP80</accession>
<evidence type="ECO:0008006" key="3">
    <source>
        <dbReference type="Google" id="ProtNLM"/>
    </source>
</evidence>
<keyword evidence="2" id="KW-1185">Reference proteome</keyword>
<dbReference type="EMBL" id="CM026426">
    <property type="protein sequence ID" value="KAG0572601.1"/>
    <property type="molecule type" value="Genomic_DNA"/>
</dbReference>
<dbReference type="AlphaFoldDB" id="A0A8T0HP80"/>
<evidence type="ECO:0000313" key="1">
    <source>
        <dbReference type="EMBL" id="KAG0572601.1"/>
    </source>
</evidence>
<gene>
    <name evidence="1" type="ORF">KC19_VG109100</name>
</gene>
<name>A0A8T0HP80_CERPU</name>
<evidence type="ECO:0000313" key="2">
    <source>
        <dbReference type="Proteomes" id="UP000822688"/>
    </source>
</evidence>